<dbReference type="InParanoid" id="A0A6J2XSA4"/>
<feature type="domain" description="HTH CENPB-type" evidence="4">
    <location>
        <begin position="63"/>
        <end position="134"/>
    </location>
</feature>
<sequence length="304" mass="35224">MSTKKRMLTLKEKIDVIEFYNIGKPSVRTQADKFKIGKTQAAEIIKNKEELLRKWSSNVNILQKRSFFKTEGYNIDRATYEWFVKARAKNIPLSGTLIRSKAKEIASKLDYVTFNASSGWLERFKKRHNITFKTISGESASVNPEDVRSFIEKIPSRLAEYHPRDIYNADETGLLFLALPDKTFAFKGEKCAGGKMAKERLTIICCANMAGYREKFMVIGKAARLRAFQNINLNNLPVYWHCNRKSWMTCQIMTDYLMLFDKKLQKEKRKILLFLDNAASHPRDVQLKNIKIIFLPPNTTAFCH</sequence>
<dbReference type="GO" id="GO:0005634">
    <property type="term" value="C:nucleus"/>
    <property type="evidence" value="ECO:0007669"/>
    <property type="project" value="UniProtKB-SubCell"/>
</dbReference>
<evidence type="ECO:0000313" key="6">
    <source>
        <dbReference type="RefSeq" id="XP_030754388.1"/>
    </source>
</evidence>
<dbReference type="Pfam" id="PF04218">
    <property type="entry name" value="CENP-B_N"/>
    <property type="match status" value="1"/>
</dbReference>
<evidence type="ECO:0000256" key="1">
    <source>
        <dbReference type="ARBA" id="ARBA00004123"/>
    </source>
</evidence>
<dbReference type="GO" id="GO:0003677">
    <property type="term" value="F:DNA binding"/>
    <property type="evidence" value="ECO:0007669"/>
    <property type="project" value="UniProtKB-KW"/>
</dbReference>
<protein>
    <submittedName>
        <fullName evidence="6">Tigger transposable element-derived protein 4-like</fullName>
    </submittedName>
</protein>
<dbReference type="PANTHER" id="PTHR19303">
    <property type="entry name" value="TRANSPOSON"/>
    <property type="match status" value="1"/>
</dbReference>
<dbReference type="Proteomes" id="UP000504635">
    <property type="component" value="Unplaced"/>
</dbReference>
<proteinExistence type="predicted"/>
<comment type="subcellular location">
    <subcellularLocation>
        <location evidence="1">Nucleus</location>
    </subcellularLocation>
</comment>
<dbReference type="Gene3D" id="1.10.10.60">
    <property type="entry name" value="Homeodomain-like"/>
    <property type="match status" value="2"/>
</dbReference>
<dbReference type="InterPro" id="IPR004875">
    <property type="entry name" value="DDE_SF_endonuclease_dom"/>
</dbReference>
<dbReference type="AlphaFoldDB" id="A0A6J2XSA4"/>
<dbReference type="InterPro" id="IPR007889">
    <property type="entry name" value="HTH_Psq"/>
</dbReference>
<dbReference type="OrthoDB" id="10047893at2759"/>
<dbReference type="GeneID" id="115881151"/>
<keyword evidence="3" id="KW-0539">Nucleus</keyword>
<gene>
    <name evidence="6" type="primary">LOC115881151</name>
</gene>
<dbReference type="PROSITE" id="PS51253">
    <property type="entry name" value="HTH_CENPB"/>
    <property type="match status" value="1"/>
</dbReference>
<keyword evidence="5" id="KW-1185">Reference proteome</keyword>
<dbReference type="PANTHER" id="PTHR19303:SF73">
    <property type="entry name" value="PROTEIN PDC2"/>
    <property type="match status" value="1"/>
</dbReference>
<evidence type="ECO:0000313" key="5">
    <source>
        <dbReference type="Proteomes" id="UP000504635"/>
    </source>
</evidence>
<dbReference type="Pfam" id="PF03221">
    <property type="entry name" value="HTH_Tnp_Tc5"/>
    <property type="match status" value="1"/>
</dbReference>
<dbReference type="SUPFAM" id="SSF46689">
    <property type="entry name" value="Homeodomain-like"/>
    <property type="match status" value="2"/>
</dbReference>
<dbReference type="KEGG" id="soy:115881151"/>
<evidence type="ECO:0000256" key="2">
    <source>
        <dbReference type="ARBA" id="ARBA00023125"/>
    </source>
</evidence>
<evidence type="ECO:0000256" key="3">
    <source>
        <dbReference type="ARBA" id="ARBA00023242"/>
    </source>
</evidence>
<organism evidence="5 6">
    <name type="scientific">Sitophilus oryzae</name>
    <name type="common">Rice weevil</name>
    <name type="synonym">Curculio oryzae</name>
    <dbReference type="NCBI Taxonomy" id="7048"/>
    <lineage>
        <taxon>Eukaryota</taxon>
        <taxon>Metazoa</taxon>
        <taxon>Ecdysozoa</taxon>
        <taxon>Arthropoda</taxon>
        <taxon>Hexapoda</taxon>
        <taxon>Insecta</taxon>
        <taxon>Pterygota</taxon>
        <taxon>Neoptera</taxon>
        <taxon>Endopterygota</taxon>
        <taxon>Coleoptera</taxon>
        <taxon>Polyphaga</taxon>
        <taxon>Cucujiformia</taxon>
        <taxon>Curculionidae</taxon>
        <taxon>Dryophthorinae</taxon>
        <taxon>Sitophilus</taxon>
    </lineage>
</organism>
<evidence type="ECO:0000259" key="4">
    <source>
        <dbReference type="PROSITE" id="PS51253"/>
    </source>
</evidence>
<dbReference type="InterPro" id="IPR009057">
    <property type="entry name" value="Homeodomain-like_sf"/>
</dbReference>
<dbReference type="InterPro" id="IPR050863">
    <property type="entry name" value="CenT-Element_Derived"/>
</dbReference>
<dbReference type="SMART" id="SM00674">
    <property type="entry name" value="CENPB"/>
    <property type="match status" value="1"/>
</dbReference>
<dbReference type="Pfam" id="PF03184">
    <property type="entry name" value="DDE_1"/>
    <property type="match status" value="1"/>
</dbReference>
<name>A0A6J2XSA4_SITOR</name>
<dbReference type="InterPro" id="IPR006600">
    <property type="entry name" value="HTH_CenpB_DNA-bd_dom"/>
</dbReference>
<reference evidence="6" key="1">
    <citation type="submission" date="2025-08" db="UniProtKB">
        <authorList>
            <consortium name="RefSeq"/>
        </authorList>
    </citation>
    <scope>IDENTIFICATION</scope>
    <source>
        <tissue evidence="6">Gonads</tissue>
    </source>
</reference>
<accession>A0A6J2XSA4</accession>
<dbReference type="RefSeq" id="XP_030754388.1">
    <property type="nucleotide sequence ID" value="XM_030898528.1"/>
</dbReference>
<keyword evidence="2" id="KW-0238">DNA-binding</keyword>